<gene>
    <name evidence="3" type="ORF">C667_08108</name>
</gene>
<sequence length="156" mass="17557">MSPFSRLLAETRRRNGLRQIDLAELLGYEQTYLSALEVGAKGPPAAEFVQRLQAALNLDEKNTDCLLEALELSQRRMTLEVDAPEDVYVVFNEMRLQLNTLHPSQVGLIRATLALKSDLRERPHSEIPRLKRRVLEPGEGSSPSARTKQAEHPSTN</sequence>
<name>N6ZTC8_9RHOO</name>
<evidence type="ECO:0000313" key="3">
    <source>
        <dbReference type="EMBL" id="ENO97598.1"/>
    </source>
</evidence>
<dbReference type="CDD" id="cd00093">
    <property type="entry name" value="HTH_XRE"/>
    <property type="match status" value="1"/>
</dbReference>
<dbReference type="EMBL" id="AMXF01000040">
    <property type="protein sequence ID" value="ENO97598.1"/>
    <property type="molecule type" value="Genomic_DNA"/>
</dbReference>
<dbReference type="PROSITE" id="PS50943">
    <property type="entry name" value="HTH_CROC1"/>
    <property type="match status" value="1"/>
</dbReference>
<dbReference type="Gene3D" id="1.10.260.40">
    <property type="entry name" value="lambda repressor-like DNA-binding domains"/>
    <property type="match status" value="1"/>
</dbReference>
<dbReference type="AlphaFoldDB" id="N6ZTC8"/>
<accession>N6ZTC8</accession>
<keyword evidence="4" id="KW-1185">Reference proteome</keyword>
<evidence type="ECO:0000259" key="2">
    <source>
        <dbReference type="PROSITE" id="PS50943"/>
    </source>
</evidence>
<evidence type="ECO:0000256" key="1">
    <source>
        <dbReference type="SAM" id="MobiDB-lite"/>
    </source>
</evidence>
<reference evidence="3 4" key="1">
    <citation type="submission" date="2012-09" db="EMBL/GenBank/DDBJ databases">
        <title>Draft Genome Sequences of 6 Strains from Genus Thauera.</title>
        <authorList>
            <person name="Liu B."/>
            <person name="Shapleigh J.P."/>
            <person name="Frostegard A.H."/>
        </authorList>
    </citation>
    <scope>NUCLEOTIDE SEQUENCE [LARGE SCALE GENOMIC DNA]</scope>
    <source>
        <strain evidence="3 4">B4P</strain>
    </source>
</reference>
<dbReference type="OrthoDB" id="9035001at2"/>
<feature type="compositionally biased region" description="Polar residues" evidence="1">
    <location>
        <begin position="141"/>
        <end position="156"/>
    </location>
</feature>
<organism evidence="3 4">
    <name type="scientific">Thauera phenylacetica B4P</name>
    <dbReference type="NCBI Taxonomy" id="1234382"/>
    <lineage>
        <taxon>Bacteria</taxon>
        <taxon>Pseudomonadati</taxon>
        <taxon>Pseudomonadota</taxon>
        <taxon>Betaproteobacteria</taxon>
        <taxon>Rhodocyclales</taxon>
        <taxon>Zoogloeaceae</taxon>
        <taxon>Thauera</taxon>
    </lineage>
</organism>
<proteinExistence type="predicted"/>
<dbReference type="Proteomes" id="UP000013047">
    <property type="component" value="Unassembled WGS sequence"/>
</dbReference>
<protein>
    <submittedName>
        <fullName evidence="3">Helix-turn-helix domain-containing protein</fullName>
    </submittedName>
</protein>
<dbReference type="SUPFAM" id="SSF47413">
    <property type="entry name" value="lambda repressor-like DNA-binding domains"/>
    <property type="match status" value="1"/>
</dbReference>
<feature type="region of interest" description="Disordered" evidence="1">
    <location>
        <begin position="122"/>
        <end position="156"/>
    </location>
</feature>
<comment type="caution">
    <text evidence="3">The sequence shown here is derived from an EMBL/GenBank/DDBJ whole genome shotgun (WGS) entry which is preliminary data.</text>
</comment>
<evidence type="ECO:0000313" key="4">
    <source>
        <dbReference type="Proteomes" id="UP000013047"/>
    </source>
</evidence>
<dbReference type="Pfam" id="PF13560">
    <property type="entry name" value="HTH_31"/>
    <property type="match status" value="1"/>
</dbReference>
<feature type="domain" description="HTH cro/C1-type" evidence="2">
    <location>
        <begin position="8"/>
        <end position="63"/>
    </location>
</feature>
<dbReference type="InterPro" id="IPR010982">
    <property type="entry name" value="Lambda_DNA-bd_dom_sf"/>
</dbReference>
<dbReference type="RefSeq" id="WP_004360023.1">
    <property type="nucleotide sequence ID" value="NZ_AMXF01000040.1"/>
</dbReference>
<feature type="compositionally biased region" description="Basic and acidic residues" evidence="1">
    <location>
        <begin position="122"/>
        <end position="136"/>
    </location>
</feature>
<dbReference type="InterPro" id="IPR001387">
    <property type="entry name" value="Cro/C1-type_HTH"/>
</dbReference>
<dbReference type="SMART" id="SM00530">
    <property type="entry name" value="HTH_XRE"/>
    <property type="match status" value="1"/>
</dbReference>
<dbReference type="GO" id="GO:0003677">
    <property type="term" value="F:DNA binding"/>
    <property type="evidence" value="ECO:0007669"/>
    <property type="project" value="InterPro"/>
</dbReference>